<keyword evidence="2 7" id="KW-0472">Membrane</keyword>
<evidence type="ECO:0000256" key="3">
    <source>
        <dbReference type="ARBA" id="ARBA00023157"/>
    </source>
</evidence>
<accession>A0A6J8AQU3</accession>
<reference evidence="10 11" key="1">
    <citation type="submission" date="2020-06" db="EMBL/GenBank/DDBJ databases">
        <authorList>
            <person name="Li R."/>
            <person name="Bekaert M."/>
        </authorList>
    </citation>
    <scope>NUCLEOTIDE SEQUENCE [LARGE SCALE GENOMIC DNA]</scope>
    <source>
        <strain evidence="11">wild</strain>
    </source>
</reference>
<evidence type="ECO:0000256" key="5">
    <source>
        <dbReference type="ARBA" id="ARBA00023319"/>
    </source>
</evidence>
<evidence type="ECO:0000256" key="7">
    <source>
        <dbReference type="SAM" id="Phobius"/>
    </source>
</evidence>
<dbReference type="GO" id="GO:0005911">
    <property type="term" value="C:cell-cell junction"/>
    <property type="evidence" value="ECO:0007669"/>
    <property type="project" value="TreeGrafter"/>
</dbReference>
<dbReference type="InterPro" id="IPR007110">
    <property type="entry name" value="Ig-like_dom"/>
</dbReference>
<keyword evidence="3" id="KW-1015">Disulfide bond</keyword>
<dbReference type="SMART" id="SM00409">
    <property type="entry name" value="IG"/>
    <property type="match status" value="3"/>
</dbReference>
<protein>
    <submittedName>
        <fullName evidence="10">CADM1</fullName>
    </submittedName>
</protein>
<dbReference type="Pfam" id="PF13927">
    <property type="entry name" value="Ig_3"/>
    <property type="match status" value="1"/>
</dbReference>
<evidence type="ECO:0000256" key="1">
    <source>
        <dbReference type="ARBA" id="ARBA00004479"/>
    </source>
</evidence>
<dbReference type="EMBL" id="CACVKT020001854">
    <property type="protein sequence ID" value="CAC5372541.1"/>
    <property type="molecule type" value="Genomic_DNA"/>
</dbReference>
<feature type="chain" id="PRO_5026993699" evidence="8">
    <location>
        <begin position="19"/>
        <end position="667"/>
    </location>
</feature>
<feature type="region of interest" description="Disordered" evidence="6">
    <location>
        <begin position="592"/>
        <end position="619"/>
    </location>
</feature>
<dbReference type="Proteomes" id="UP000507470">
    <property type="component" value="Unassembled WGS sequence"/>
</dbReference>
<evidence type="ECO:0000256" key="6">
    <source>
        <dbReference type="SAM" id="MobiDB-lite"/>
    </source>
</evidence>
<dbReference type="OrthoDB" id="6143670at2759"/>
<evidence type="ECO:0000313" key="11">
    <source>
        <dbReference type="Proteomes" id="UP000507470"/>
    </source>
</evidence>
<keyword evidence="11" id="KW-1185">Reference proteome</keyword>
<evidence type="ECO:0000259" key="9">
    <source>
        <dbReference type="PROSITE" id="PS50835"/>
    </source>
</evidence>
<proteinExistence type="predicted"/>
<evidence type="ECO:0000256" key="4">
    <source>
        <dbReference type="ARBA" id="ARBA00023180"/>
    </source>
</evidence>
<dbReference type="InterPro" id="IPR051275">
    <property type="entry name" value="Cell_adhesion_signaling"/>
</dbReference>
<feature type="signal peptide" evidence="8">
    <location>
        <begin position="1"/>
        <end position="18"/>
    </location>
</feature>
<dbReference type="CDD" id="cd00096">
    <property type="entry name" value="Ig"/>
    <property type="match status" value="1"/>
</dbReference>
<evidence type="ECO:0000256" key="2">
    <source>
        <dbReference type="ARBA" id="ARBA00023136"/>
    </source>
</evidence>
<dbReference type="PROSITE" id="PS50835">
    <property type="entry name" value="IG_LIKE"/>
    <property type="match status" value="2"/>
</dbReference>
<dbReference type="GO" id="GO:0005886">
    <property type="term" value="C:plasma membrane"/>
    <property type="evidence" value="ECO:0007669"/>
    <property type="project" value="TreeGrafter"/>
</dbReference>
<dbReference type="InterPro" id="IPR013783">
    <property type="entry name" value="Ig-like_fold"/>
</dbReference>
<keyword evidence="8" id="KW-0732">Signal</keyword>
<organism evidence="10 11">
    <name type="scientific">Mytilus coruscus</name>
    <name type="common">Sea mussel</name>
    <dbReference type="NCBI Taxonomy" id="42192"/>
    <lineage>
        <taxon>Eukaryota</taxon>
        <taxon>Metazoa</taxon>
        <taxon>Spiralia</taxon>
        <taxon>Lophotrochozoa</taxon>
        <taxon>Mollusca</taxon>
        <taxon>Bivalvia</taxon>
        <taxon>Autobranchia</taxon>
        <taxon>Pteriomorphia</taxon>
        <taxon>Mytilida</taxon>
        <taxon>Mytiloidea</taxon>
        <taxon>Mytilidae</taxon>
        <taxon>Mytilinae</taxon>
        <taxon>Mytilus</taxon>
    </lineage>
</organism>
<dbReference type="GO" id="GO:0098609">
    <property type="term" value="P:cell-cell adhesion"/>
    <property type="evidence" value="ECO:0007669"/>
    <property type="project" value="TreeGrafter"/>
</dbReference>
<evidence type="ECO:0000313" key="10">
    <source>
        <dbReference type="EMBL" id="CAC5372541.1"/>
    </source>
</evidence>
<feature type="domain" description="Ig-like" evidence="9">
    <location>
        <begin position="126"/>
        <end position="212"/>
    </location>
</feature>
<dbReference type="PANTHER" id="PTHR11640">
    <property type="entry name" value="NEPHRIN"/>
    <property type="match status" value="1"/>
</dbReference>
<keyword evidence="7" id="KW-1133">Transmembrane helix</keyword>
<comment type="subcellular location">
    <subcellularLocation>
        <location evidence="1">Membrane</location>
        <topology evidence="1">Single-pass type I membrane protein</topology>
    </subcellularLocation>
</comment>
<feature type="compositionally biased region" description="Low complexity" evidence="6">
    <location>
        <begin position="610"/>
        <end position="619"/>
    </location>
</feature>
<evidence type="ECO:0000256" key="8">
    <source>
        <dbReference type="SAM" id="SignalP"/>
    </source>
</evidence>
<name>A0A6J8AQU3_MYTCO</name>
<feature type="domain" description="Ig-like" evidence="9">
    <location>
        <begin position="219"/>
        <end position="304"/>
    </location>
</feature>
<sequence>MQLFLGLLAVLLSGFTRANRTIYVGTGDSVTLSCNVTPYDWPLWDGPRIPRMNEDSLVTYSDRFFINPNLPNAHKLKITENISTGKYDLQISNASLNEEGLYRCSDLTTWKLPKENYVQLKIKVPPRNISINDADTGVLHGTENHFLVLRCSVNSGVPKETIMWFNNSLLLGIGGPGTFELNIIPQKYDHGRFYTCIINSSALINFLQQTVKLDIKYKPYVTVRKAKDYIRINKAQNLSVSCLVDSNPVITRIFWERNSTVYHVSTGKSTLSLNLFNVSRVDSGTYVCRAANAIGESYDSIEIIVQYPPSIEIKIDMDKKVLQCNPNGEPQNYTFYPWIHQSEFGDIIRCLKNTETINLQVSDDTLNVYQYNGIYICRAGNGVANTNATEIQSGQAFVRQNDKPVFVSQNEHRQYGIPGTKIDLSVFVYSYPKFNNLKVTTRGLFSIEYNYIDIENATVIDRFHSNDFRMNGFKITLQGFIIEANDFTSYKFWITNSVGNANFTVDLIDAEKQSGRPLNIYWQIASSFIGVLLLGIACTIFRGFYHKQRRKHARRQVHQEVHYDEIELADNNPASQTQRNNHPVDTDSVIVQEPESRNSASENPGEAYNSEENSSRSVSVARELHDYENSYQPLDLDNSEKHLYDETQVLCSNDIVSTESTYVNTVL</sequence>
<dbReference type="InterPro" id="IPR003599">
    <property type="entry name" value="Ig_sub"/>
</dbReference>
<dbReference type="AlphaFoldDB" id="A0A6J8AQU3"/>
<dbReference type="InterPro" id="IPR036179">
    <property type="entry name" value="Ig-like_dom_sf"/>
</dbReference>
<dbReference type="GO" id="GO:0050839">
    <property type="term" value="F:cell adhesion molecule binding"/>
    <property type="evidence" value="ECO:0007669"/>
    <property type="project" value="TreeGrafter"/>
</dbReference>
<keyword evidence="5" id="KW-0393">Immunoglobulin domain</keyword>
<dbReference type="SMART" id="SM00408">
    <property type="entry name" value="IGc2"/>
    <property type="match status" value="3"/>
</dbReference>
<keyword evidence="7" id="KW-0812">Transmembrane</keyword>
<dbReference type="InterPro" id="IPR003598">
    <property type="entry name" value="Ig_sub2"/>
</dbReference>
<keyword evidence="4" id="KW-0325">Glycoprotein</keyword>
<dbReference type="Gene3D" id="2.60.40.10">
    <property type="entry name" value="Immunoglobulins"/>
    <property type="match status" value="3"/>
</dbReference>
<dbReference type="SUPFAM" id="SSF48726">
    <property type="entry name" value="Immunoglobulin"/>
    <property type="match status" value="2"/>
</dbReference>
<dbReference type="PANTHER" id="PTHR11640:SF31">
    <property type="entry name" value="IRREGULAR CHIASM C-ROUGHEST PROTEIN-RELATED"/>
    <property type="match status" value="1"/>
</dbReference>
<gene>
    <name evidence="10" type="ORF">MCOR_10600</name>
</gene>
<feature type="transmembrane region" description="Helical" evidence="7">
    <location>
        <begin position="520"/>
        <end position="545"/>
    </location>
</feature>